<proteinExistence type="predicted"/>
<sequence>MNRLVSLPLYHQTSRPMLKFLVALTLSTSIVASLSTTAPPSSPATVEVSAPTTGPSKLTGKTPALGWNTWNAYGCSISESLVIAAANQFISLGLKQAGYQYINIDDCWSEKDRDNTTQRIVPDSTKFANGIDSVAAQVHDLGLQIGIYSDAGTNTCAGYPGSLGYESIDAATFNDWGIDYLKYDNCHVPSNWTDSATPPDGDWYNSNSAIRYRRMTGALAAQSRPVQFSLCIWGRANVWGWGARVGHSWRISGDANASWAYITSIININVGILDAVTFYAHNDMDMMEIGNGNLTIEEERTHFAVWAFLKSPILLGTDLSKLSAAQLAIITNAELIAFHQDPLVGAPAKPFNTTPTSPATTPPEYYTGESSKGTHVFIINLSDVADTKVFDFANLPGLGDGTYMLCDMWIGAPVAGGPFTGSFSVSVAAHDTAAFLVTPYNG</sequence>
<evidence type="ECO:0000313" key="1">
    <source>
        <dbReference type="EMBL" id="KAH7925521.1"/>
    </source>
</evidence>
<keyword evidence="1" id="KW-0378">Hydrolase</keyword>
<gene>
    <name evidence="1" type="ORF">BV22DRAFT_1195095</name>
</gene>
<dbReference type="Proteomes" id="UP000790709">
    <property type="component" value="Unassembled WGS sequence"/>
</dbReference>
<organism evidence="1 2">
    <name type="scientific">Leucogyrophana mollusca</name>
    <dbReference type="NCBI Taxonomy" id="85980"/>
    <lineage>
        <taxon>Eukaryota</taxon>
        <taxon>Fungi</taxon>
        <taxon>Dikarya</taxon>
        <taxon>Basidiomycota</taxon>
        <taxon>Agaricomycotina</taxon>
        <taxon>Agaricomycetes</taxon>
        <taxon>Agaricomycetidae</taxon>
        <taxon>Boletales</taxon>
        <taxon>Boletales incertae sedis</taxon>
        <taxon>Leucogyrophana</taxon>
    </lineage>
</organism>
<name>A0ACB8BI31_9AGAM</name>
<protein>
    <submittedName>
        <fullName evidence="1">Glycoside hydrolase</fullName>
    </submittedName>
</protein>
<comment type="caution">
    <text evidence="1">The sequence shown here is derived from an EMBL/GenBank/DDBJ whole genome shotgun (WGS) entry which is preliminary data.</text>
</comment>
<keyword evidence="2" id="KW-1185">Reference proteome</keyword>
<accession>A0ACB8BI31</accession>
<dbReference type="EMBL" id="MU266400">
    <property type="protein sequence ID" value="KAH7925521.1"/>
    <property type="molecule type" value="Genomic_DNA"/>
</dbReference>
<reference evidence="1" key="1">
    <citation type="journal article" date="2021" name="New Phytol.">
        <title>Evolutionary innovations through gain and loss of genes in the ectomycorrhizal Boletales.</title>
        <authorList>
            <person name="Wu G."/>
            <person name="Miyauchi S."/>
            <person name="Morin E."/>
            <person name="Kuo A."/>
            <person name="Drula E."/>
            <person name="Varga T."/>
            <person name="Kohler A."/>
            <person name="Feng B."/>
            <person name="Cao Y."/>
            <person name="Lipzen A."/>
            <person name="Daum C."/>
            <person name="Hundley H."/>
            <person name="Pangilinan J."/>
            <person name="Johnson J."/>
            <person name="Barry K."/>
            <person name="LaButti K."/>
            <person name="Ng V."/>
            <person name="Ahrendt S."/>
            <person name="Min B."/>
            <person name="Choi I.G."/>
            <person name="Park H."/>
            <person name="Plett J.M."/>
            <person name="Magnuson J."/>
            <person name="Spatafora J.W."/>
            <person name="Nagy L.G."/>
            <person name="Henrissat B."/>
            <person name="Grigoriev I.V."/>
            <person name="Yang Z.L."/>
            <person name="Xu J."/>
            <person name="Martin F.M."/>
        </authorList>
    </citation>
    <scope>NUCLEOTIDE SEQUENCE</scope>
    <source>
        <strain evidence="1">KUC20120723A-06</strain>
    </source>
</reference>
<evidence type="ECO:0000313" key="2">
    <source>
        <dbReference type="Proteomes" id="UP000790709"/>
    </source>
</evidence>